<gene>
    <name evidence="1" type="ordered locus">Sinac_4208</name>
</gene>
<protein>
    <submittedName>
        <fullName evidence="1">Uncharacterized protein</fullName>
    </submittedName>
</protein>
<name>L0DGM8_SINAD</name>
<reference evidence="1 2" key="1">
    <citation type="submission" date="2012-02" db="EMBL/GenBank/DDBJ databases">
        <title>Complete sequence of chromosome of Singulisphaera acidiphila DSM 18658.</title>
        <authorList>
            <consortium name="US DOE Joint Genome Institute (JGI-PGF)"/>
            <person name="Lucas S."/>
            <person name="Copeland A."/>
            <person name="Lapidus A."/>
            <person name="Glavina del Rio T."/>
            <person name="Dalin E."/>
            <person name="Tice H."/>
            <person name="Bruce D."/>
            <person name="Goodwin L."/>
            <person name="Pitluck S."/>
            <person name="Peters L."/>
            <person name="Ovchinnikova G."/>
            <person name="Chertkov O."/>
            <person name="Kyrpides N."/>
            <person name="Mavromatis K."/>
            <person name="Ivanova N."/>
            <person name="Brettin T."/>
            <person name="Detter J.C."/>
            <person name="Han C."/>
            <person name="Larimer F."/>
            <person name="Land M."/>
            <person name="Hauser L."/>
            <person name="Markowitz V."/>
            <person name="Cheng J.-F."/>
            <person name="Hugenholtz P."/>
            <person name="Woyke T."/>
            <person name="Wu D."/>
            <person name="Tindall B."/>
            <person name="Pomrenke H."/>
            <person name="Brambilla E."/>
            <person name="Klenk H.-P."/>
            <person name="Eisen J.A."/>
        </authorList>
    </citation>
    <scope>NUCLEOTIDE SEQUENCE [LARGE SCALE GENOMIC DNA]</scope>
    <source>
        <strain evidence="2">ATCC BAA-1392 / DSM 18658 / VKM B-2454 / MOB10</strain>
    </source>
</reference>
<dbReference type="AlphaFoldDB" id="L0DGM8"/>
<dbReference type="Proteomes" id="UP000010798">
    <property type="component" value="Chromosome"/>
</dbReference>
<accession>L0DGM8</accession>
<dbReference type="HOGENOM" id="CLU_2496208_0_0_0"/>
<evidence type="ECO:0000313" key="2">
    <source>
        <dbReference type="Proteomes" id="UP000010798"/>
    </source>
</evidence>
<sequence>MVIAIYLKDDGNWSFRKQAGAKPLRVQVPARSRLKEVKSLGPVLFVPGADPLVSCGWNPSQVISEAHRTGGAFTLLRAARARRDVG</sequence>
<proteinExistence type="predicted"/>
<evidence type="ECO:0000313" key="1">
    <source>
        <dbReference type="EMBL" id="AGA28412.1"/>
    </source>
</evidence>
<dbReference type="KEGG" id="saci:Sinac_4208"/>
<organism evidence="1 2">
    <name type="scientific">Singulisphaera acidiphila (strain ATCC BAA-1392 / DSM 18658 / VKM B-2454 / MOB10)</name>
    <dbReference type="NCBI Taxonomy" id="886293"/>
    <lineage>
        <taxon>Bacteria</taxon>
        <taxon>Pseudomonadati</taxon>
        <taxon>Planctomycetota</taxon>
        <taxon>Planctomycetia</taxon>
        <taxon>Isosphaerales</taxon>
        <taxon>Isosphaeraceae</taxon>
        <taxon>Singulisphaera</taxon>
    </lineage>
</organism>
<dbReference type="EMBL" id="CP003364">
    <property type="protein sequence ID" value="AGA28412.1"/>
    <property type="molecule type" value="Genomic_DNA"/>
</dbReference>
<keyword evidence="2" id="KW-1185">Reference proteome</keyword>
<dbReference type="RefSeq" id="WP_015247540.1">
    <property type="nucleotide sequence ID" value="NC_019892.1"/>
</dbReference>